<dbReference type="InterPro" id="IPR051616">
    <property type="entry name" value="Cul2-RING_E3_ligase_SR"/>
</dbReference>
<feature type="repeat" description="ANK" evidence="1">
    <location>
        <begin position="10"/>
        <end position="42"/>
    </location>
</feature>
<dbReference type="Pfam" id="PF25575">
    <property type="entry name" value="TPR_BSK1_C"/>
    <property type="match status" value="1"/>
</dbReference>
<feature type="compositionally biased region" description="Polar residues" evidence="3">
    <location>
        <begin position="261"/>
        <end position="272"/>
    </location>
</feature>
<dbReference type="PANTHER" id="PTHR46224:SF67">
    <property type="entry name" value="HSP70-HSP90 ORGANIZING PROTEIN 3-LIKE"/>
    <property type="match status" value="1"/>
</dbReference>
<dbReference type="Gene3D" id="1.25.40.20">
    <property type="entry name" value="Ankyrin repeat-containing domain"/>
    <property type="match status" value="1"/>
</dbReference>
<dbReference type="Gramene" id="RZC50335">
    <property type="protein sequence ID" value="RZC50335"/>
    <property type="gene ID" value="C5167_018764"/>
</dbReference>
<feature type="compositionally biased region" description="Basic and acidic residues" evidence="3">
    <location>
        <begin position="237"/>
        <end position="258"/>
    </location>
</feature>
<dbReference type="Gene3D" id="1.25.40.10">
    <property type="entry name" value="Tetratricopeptide repeat domain"/>
    <property type="match status" value="1"/>
</dbReference>
<dbReference type="InterPro" id="IPR036770">
    <property type="entry name" value="Ankyrin_rpt-contain_sf"/>
</dbReference>
<evidence type="ECO:0000313" key="6">
    <source>
        <dbReference type="Proteomes" id="UP000316621"/>
    </source>
</evidence>
<dbReference type="PANTHER" id="PTHR46224">
    <property type="entry name" value="ANKYRIN REPEAT FAMILY PROTEIN"/>
    <property type="match status" value="1"/>
</dbReference>
<evidence type="ECO:0000313" key="5">
    <source>
        <dbReference type="EMBL" id="RZC50335.1"/>
    </source>
</evidence>
<dbReference type="OMA" id="KKMFRED"/>
<evidence type="ECO:0000256" key="2">
    <source>
        <dbReference type="PROSITE-ProRule" id="PRU00339"/>
    </source>
</evidence>
<dbReference type="InterPro" id="IPR058209">
    <property type="entry name" value="TPR_BSK1_C"/>
</dbReference>
<dbReference type="Pfam" id="PF12796">
    <property type="entry name" value="Ank_2"/>
    <property type="match status" value="1"/>
</dbReference>
<dbReference type="STRING" id="3469.A0A4Y7ISC3"/>
<gene>
    <name evidence="5" type="ORF">C5167_018764</name>
</gene>
<keyword evidence="2" id="KW-0802">TPR repeat</keyword>
<dbReference type="InterPro" id="IPR019734">
    <property type="entry name" value="TPR_rpt"/>
</dbReference>
<feature type="region of interest" description="Disordered" evidence="3">
    <location>
        <begin position="232"/>
        <end position="294"/>
    </location>
</feature>
<reference evidence="5 6" key="1">
    <citation type="journal article" date="2018" name="Science">
        <title>The opium poppy genome and morphinan production.</title>
        <authorList>
            <person name="Guo L."/>
            <person name="Winzer T."/>
            <person name="Yang X."/>
            <person name="Li Y."/>
            <person name="Ning Z."/>
            <person name="He Z."/>
            <person name="Teodor R."/>
            <person name="Lu Y."/>
            <person name="Bowser T.A."/>
            <person name="Graham I.A."/>
            <person name="Ye K."/>
        </authorList>
    </citation>
    <scope>NUCLEOTIDE SEQUENCE [LARGE SCALE GENOMIC DNA]</scope>
    <source>
        <strain evidence="6">cv. HN1</strain>
        <tissue evidence="5">Leaves</tissue>
    </source>
</reference>
<dbReference type="SUPFAM" id="SSF48403">
    <property type="entry name" value="Ankyrin repeat"/>
    <property type="match status" value="1"/>
</dbReference>
<evidence type="ECO:0000256" key="1">
    <source>
        <dbReference type="PROSITE-ProRule" id="PRU00023"/>
    </source>
</evidence>
<dbReference type="PROSITE" id="PS50297">
    <property type="entry name" value="ANK_REP_REGION"/>
    <property type="match status" value="1"/>
</dbReference>
<feature type="repeat" description="TPR" evidence="2">
    <location>
        <begin position="170"/>
        <end position="203"/>
    </location>
</feature>
<organism evidence="5 6">
    <name type="scientific">Papaver somniferum</name>
    <name type="common">Opium poppy</name>
    <dbReference type="NCBI Taxonomy" id="3469"/>
    <lineage>
        <taxon>Eukaryota</taxon>
        <taxon>Viridiplantae</taxon>
        <taxon>Streptophyta</taxon>
        <taxon>Embryophyta</taxon>
        <taxon>Tracheophyta</taxon>
        <taxon>Spermatophyta</taxon>
        <taxon>Magnoliopsida</taxon>
        <taxon>Ranunculales</taxon>
        <taxon>Papaveraceae</taxon>
        <taxon>Papaveroideae</taxon>
        <taxon>Papaver</taxon>
    </lineage>
</organism>
<feature type="domain" description="Serine/threonine-protein kinase BSK1-like TPR repeats" evidence="4">
    <location>
        <begin position="102"/>
        <end position="174"/>
    </location>
</feature>
<dbReference type="PROSITE" id="PS50005">
    <property type="entry name" value="TPR"/>
    <property type="match status" value="1"/>
</dbReference>
<dbReference type="InterPro" id="IPR002110">
    <property type="entry name" value="Ankyrin_rpt"/>
</dbReference>
<protein>
    <recommendedName>
        <fullName evidence="4">Serine/threonine-protein kinase BSK1-like TPR repeats domain-containing protein</fullName>
    </recommendedName>
</protein>
<proteinExistence type="predicted"/>
<name>A0A4Y7ISC3_PAPSO</name>
<evidence type="ECO:0000256" key="3">
    <source>
        <dbReference type="SAM" id="MobiDB-lite"/>
    </source>
</evidence>
<dbReference type="SMART" id="SM00028">
    <property type="entry name" value="TPR"/>
    <property type="match status" value="3"/>
</dbReference>
<dbReference type="EMBL" id="CM010716">
    <property type="protein sequence ID" value="RZC50335.1"/>
    <property type="molecule type" value="Genomic_DNA"/>
</dbReference>
<keyword evidence="1" id="KW-0040">ANK repeat</keyword>
<feature type="non-terminal residue" evidence="5">
    <location>
        <position position="1"/>
    </location>
</feature>
<sequence length="319" mass="35512">AGADPNGGPDGMEALSYAAEVGTTPIIKLLVEAGADPNVTNTYGLKPVEVAARAGNRQGVEILFAVTSPIPFYVDWSVDGVMEHVNSEKFKKMFREDNEIFFLDSKSRGTSAFRRKEYSLAVDWYTEALKTDPSDAAVLSNRSLCFVYLNKGNSALKDATQCVLARPDWPKAHYRKGVALKLLNRLDDAADAFLDCLKLDPENKELEAAFRTDVFYRVLRMCNAILLPAGRHGGGKSHGEKKSKEPAKQEVQQEEKIEYLNQENGYSSYRYSSNKDESSSGGYGQPLEPANHEAINRFREQRAESFFDGFPSFLSGKYF</sequence>
<dbReference type="InterPro" id="IPR011990">
    <property type="entry name" value="TPR-like_helical_dom_sf"/>
</dbReference>
<evidence type="ECO:0000259" key="4">
    <source>
        <dbReference type="Pfam" id="PF25575"/>
    </source>
</evidence>
<dbReference type="PROSITE" id="PS50088">
    <property type="entry name" value="ANK_REPEAT"/>
    <property type="match status" value="1"/>
</dbReference>
<dbReference type="Proteomes" id="UP000316621">
    <property type="component" value="Chromosome 2"/>
</dbReference>
<accession>A0A4Y7ISC3</accession>
<keyword evidence="6" id="KW-1185">Reference proteome</keyword>
<dbReference type="SUPFAM" id="SSF48452">
    <property type="entry name" value="TPR-like"/>
    <property type="match status" value="1"/>
</dbReference>
<dbReference type="AlphaFoldDB" id="A0A4Y7ISC3"/>